<geneLocation type="plasmid" evidence="2">
    <name>pLMV7</name>
</geneLocation>
<evidence type="ECO:0000313" key="2">
    <source>
        <dbReference type="EMBL" id="AGY35525.1"/>
    </source>
</evidence>
<reference evidence="2" key="1">
    <citation type="journal article" date="2013" name="Genome Announc.">
        <title>First complete sequence of a giant linear plasmid from a micrococcus strain isolated from an extremely high-altitude lake.</title>
        <authorList>
            <person name="Dib J.R."/>
            <person name="Schuldes J."/>
            <person name="Thurmer A."/>
            <person name="Farias M.E."/>
            <person name="Daniel R."/>
            <person name="Meinhardt F."/>
        </authorList>
    </citation>
    <scope>NUCLEOTIDE SEQUENCE</scope>
    <source>
        <strain evidence="2">V7</strain>
        <plasmid evidence="2">pLMV7</plasmid>
    </source>
</reference>
<name>U5P033_9MICC</name>
<keyword evidence="1" id="KW-0472">Membrane</keyword>
<sequence length="112" mass="11872">MSANPPTPTDSDPEDFDLMGETFIAALEDARTPVILTFTLVGMVALVVSVIFIDKTAWPGIVGLAVSWLMMIHGFLNAQLRLLGAGDIRPGLAFMGASTVLSLGLWALFPAP</sequence>
<keyword evidence="1" id="KW-0812">Transmembrane</keyword>
<protein>
    <submittedName>
        <fullName evidence="2">Uncharacterized protein</fullName>
    </submittedName>
</protein>
<gene>
    <name evidence="2" type="ORF">LMV7_p01040</name>
</gene>
<keyword evidence="2" id="KW-0614">Plasmid</keyword>
<evidence type="ECO:0000256" key="1">
    <source>
        <dbReference type="SAM" id="Phobius"/>
    </source>
</evidence>
<dbReference type="EMBL" id="KF577591">
    <property type="protein sequence ID" value="AGY35525.1"/>
    <property type="molecule type" value="Genomic_DNA"/>
</dbReference>
<dbReference type="RefSeq" id="WP_023190191.1">
    <property type="nucleotide sequence ID" value="NC_022599.1"/>
</dbReference>
<feature type="transmembrane region" description="Helical" evidence="1">
    <location>
        <begin position="58"/>
        <end position="78"/>
    </location>
</feature>
<keyword evidence="1" id="KW-1133">Transmembrane helix</keyword>
<feature type="transmembrane region" description="Helical" evidence="1">
    <location>
        <begin position="34"/>
        <end position="52"/>
    </location>
</feature>
<accession>U5P033</accession>
<feature type="transmembrane region" description="Helical" evidence="1">
    <location>
        <begin position="90"/>
        <end position="109"/>
    </location>
</feature>
<organism evidence="2">
    <name type="scientific">Micrococcus sp. V7</name>
    <dbReference type="NCBI Taxonomy" id="404582"/>
    <lineage>
        <taxon>Bacteria</taxon>
        <taxon>Bacillati</taxon>
        <taxon>Actinomycetota</taxon>
        <taxon>Actinomycetes</taxon>
        <taxon>Micrococcales</taxon>
        <taxon>Micrococcaceae</taxon>
        <taxon>Micrococcus</taxon>
    </lineage>
</organism>
<proteinExistence type="predicted"/>
<dbReference type="AlphaFoldDB" id="U5P033"/>